<keyword evidence="2" id="KW-1185">Reference proteome</keyword>
<gene>
    <name evidence="1" type="ORF">DERYTH_LOCUS7930</name>
</gene>
<accession>A0A9N9CM44</accession>
<sequence>MLSGVSRAFAILSKYQILVSKGISIGLVVLRYTSEAHFISSSGASVLRVEVLPNTALVALFEVIASGEILDKFLGLAVGATEIYLG</sequence>
<protein>
    <submittedName>
        <fullName evidence="1">26399_t:CDS:1</fullName>
    </submittedName>
</protein>
<evidence type="ECO:0000313" key="1">
    <source>
        <dbReference type="EMBL" id="CAG8606814.1"/>
    </source>
</evidence>
<organism evidence="1 2">
    <name type="scientific">Dentiscutata erythropus</name>
    <dbReference type="NCBI Taxonomy" id="1348616"/>
    <lineage>
        <taxon>Eukaryota</taxon>
        <taxon>Fungi</taxon>
        <taxon>Fungi incertae sedis</taxon>
        <taxon>Mucoromycota</taxon>
        <taxon>Glomeromycotina</taxon>
        <taxon>Glomeromycetes</taxon>
        <taxon>Diversisporales</taxon>
        <taxon>Gigasporaceae</taxon>
        <taxon>Dentiscutata</taxon>
    </lineage>
</organism>
<name>A0A9N9CM44_9GLOM</name>
<proteinExistence type="predicted"/>
<comment type="caution">
    <text evidence="1">The sequence shown here is derived from an EMBL/GenBank/DDBJ whole genome shotgun (WGS) entry which is preliminary data.</text>
</comment>
<dbReference type="AlphaFoldDB" id="A0A9N9CM44"/>
<dbReference type="EMBL" id="CAJVPY010003975">
    <property type="protein sequence ID" value="CAG8606814.1"/>
    <property type="molecule type" value="Genomic_DNA"/>
</dbReference>
<reference evidence="1" key="1">
    <citation type="submission" date="2021-06" db="EMBL/GenBank/DDBJ databases">
        <authorList>
            <person name="Kallberg Y."/>
            <person name="Tangrot J."/>
            <person name="Rosling A."/>
        </authorList>
    </citation>
    <scope>NUCLEOTIDE SEQUENCE</scope>
    <source>
        <strain evidence="1">MA453B</strain>
    </source>
</reference>
<dbReference type="Proteomes" id="UP000789405">
    <property type="component" value="Unassembled WGS sequence"/>
</dbReference>
<feature type="non-terminal residue" evidence="1">
    <location>
        <position position="1"/>
    </location>
</feature>
<evidence type="ECO:0000313" key="2">
    <source>
        <dbReference type="Proteomes" id="UP000789405"/>
    </source>
</evidence>